<comment type="caution">
    <text evidence="1">The sequence shown here is derived from an EMBL/GenBank/DDBJ whole genome shotgun (WGS) entry which is preliminary data.</text>
</comment>
<dbReference type="Proteomes" id="UP001595776">
    <property type="component" value="Unassembled WGS sequence"/>
</dbReference>
<keyword evidence="2" id="KW-1185">Reference proteome</keyword>
<dbReference type="EMBL" id="JBHSCR010000015">
    <property type="protein sequence ID" value="MFC4349189.1"/>
    <property type="molecule type" value="Genomic_DNA"/>
</dbReference>
<organism evidence="1 2">
    <name type="scientific">Kordiimonas lipolytica</name>
    <dbReference type="NCBI Taxonomy" id="1662421"/>
    <lineage>
        <taxon>Bacteria</taxon>
        <taxon>Pseudomonadati</taxon>
        <taxon>Pseudomonadota</taxon>
        <taxon>Alphaproteobacteria</taxon>
        <taxon>Kordiimonadales</taxon>
        <taxon>Kordiimonadaceae</taxon>
        <taxon>Kordiimonas</taxon>
    </lineage>
</organism>
<dbReference type="InterPro" id="IPR027266">
    <property type="entry name" value="TrmE/GcvT-like"/>
</dbReference>
<evidence type="ECO:0000313" key="2">
    <source>
        <dbReference type="Proteomes" id="UP001595776"/>
    </source>
</evidence>
<dbReference type="Gene3D" id="3.30.1360.120">
    <property type="entry name" value="Probable tRNA modification gtpase trme, domain 1"/>
    <property type="match status" value="1"/>
</dbReference>
<sequence>MTGIPTIASLDGFILFHIRGTAAREAVEAVLPDAPTAVLTVHDLVDGGFIACLGKKEYFLLTHSGQPLLQPERRDNLTVYARSDALFLLSGDGVEEWLKRTSSLDLRNRPPEEFLMSRLLKISCWLKKASGALGDGYLIGCDPTYSRYFTRALETSMQSCAAGK</sequence>
<dbReference type="SUPFAM" id="SSF103025">
    <property type="entry name" value="Folate-binding domain"/>
    <property type="match status" value="1"/>
</dbReference>
<reference evidence="2" key="1">
    <citation type="journal article" date="2019" name="Int. J. Syst. Evol. Microbiol.">
        <title>The Global Catalogue of Microorganisms (GCM) 10K type strain sequencing project: providing services to taxonomists for standard genome sequencing and annotation.</title>
        <authorList>
            <consortium name="The Broad Institute Genomics Platform"/>
            <consortium name="The Broad Institute Genome Sequencing Center for Infectious Disease"/>
            <person name="Wu L."/>
            <person name="Ma J."/>
        </authorList>
    </citation>
    <scope>NUCLEOTIDE SEQUENCE [LARGE SCALE GENOMIC DNA]</scope>
    <source>
        <strain evidence="2">CGMCC 1.15304</strain>
    </source>
</reference>
<accession>A0ABV8UFD9</accession>
<gene>
    <name evidence="1" type="ORF">ACFO5Q_15145</name>
</gene>
<proteinExistence type="predicted"/>
<dbReference type="RefSeq" id="WP_068144161.1">
    <property type="nucleotide sequence ID" value="NZ_JBHSCR010000015.1"/>
</dbReference>
<name>A0ABV8UFD9_9PROT</name>
<protein>
    <submittedName>
        <fullName evidence="1">Uncharacterized protein</fullName>
    </submittedName>
</protein>
<evidence type="ECO:0000313" key="1">
    <source>
        <dbReference type="EMBL" id="MFC4349189.1"/>
    </source>
</evidence>